<keyword evidence="3" id="KW-1185">Reference proteome</keyword>
<organism evidence="2 3">
    <name type="scientific">Asterophora parasitica</name>
    <dbReference type="NCBI Taxonomy" id="117018"/>
    <lineage>
        <taxon>Eukaryota</taxon>
        <taxon>Fungi</taxon>
        <taxon>Dikarya</taxon>
        <taxon>Basidiomycota</taxon>
        <taxon>Agaricomycotina</taxon>
        <taxon>Agaricomycetes</taxon>
        <taxon>Agaricomycetidae</taxon>
        <taxon>Agaricales</taxon>
        <taxon>Tricholomatineae</taxon>
        <taxon>Lyophyllaceae</taxon>
        <taxon>Asterophora</taxon>
    </lineage>
</organism>
<dbReference type="EMBL" id="JABCKV010000136">
    <property type="protein sequence ID" value="KAG5643078.1"/>
    <property type="molecule type" value="Genomic_DNA"/>
</dbReference>
<proteinExistence type="predicted"/>
<reference evidence="2" key="1">
    <citation type="submission" date="2020-07" db="EMBL/GenBank/DDBJ databases">
        <authorList>
            <person name="Nieuwenhuis M."/>
            <person name="Van De Peppel L.J.J."/>
        </authorList>
    </citation>
    <scope>NUCLEOTIDE SEQUENCE</scope>
    <source>
        <strain evidence="2">AP01</strain>
        <tissue evidence="2">Mycelium</tissue>
    </source>
</reference>
<reference evidence="2" key="2">
    <citation type="submission" date="2021-10" db="EMBL/GenBank/DDBJ databases">
        <title>Phylogenomics reveals ancestral predisposition of the termite-cultivated fungus Termitomyces towards a domesticated lifestyle.</title>
        <authorList>
            <person name="Auxier B."/>
            <person name="Grum-Grzhimaylo A."/>
            <person name="Cardenas M.E."/>
            <person name="Lodge J.D."/>
            <person name="Laessoe T."/>
            <person name="Pedersen O."/>
            <person name="Smith M.E."/>
            <person name="Kuyper T.W."/>
            <person name="Franco-Molano E.A."/>
            <person name="Baroni T.J."/>
            <person name="Aanen D.K."/>
        </authorList>
    </citation>
    <scope>NUCLEOTIDE SEQUENCE</scope>
    <source>
        <strain evidence="2">AP01</strain>
        <tissue evidence="2">Mycelium</tissue>
    </source>
</reference>
<dbReference type="Proteomes" id="UP000775547">
    <property type="component" value="Unassembled WGS sequence"/>
</dbReference>
<name>A0A9P7KA82_9AGAR</name>
<sequence length="63" mass="6771">MSAFMGDNPKTHAKEPDPEAVERPEGHPSKTMKCGVGQGGSQNLEIEGSNKIRGLWTIKGTYA</sequence>
<comment type="caution">
    <text evidence="2">The sequence shown here is derived from an EMBL/GenBank/DDBJ whole genome shotgun (WGS) entry which is preliminary data.</text>
</comment>
<feature type="region of interest" description="Disordered" evidence="1">
    <location>
        <begin position="1"/>
        <end position="43"/>
    </location>
</feature>
<accession>A0A9P7KA82</accession>
<protein>
    <submittedName>
        <fullName evidence="2">Uncharacterized protein</fullName>
    </submittedName>
</protein>
<gene>
    <name evidence="2" type="ORF">DXG03_001606</name>
</gene>
<evidence type="ECO:0000313" key="3">
    <source>
        <dbReference type="Proteomes" id="UP000775547"/>
    </source>
</evidence>
<dbReference type="AlphaFoldDB" id="A0A9P7KA82"/>
<evidence type="ECO:0000256" key="1">
    <source>
        <dbReference type="SAM" id="MobiDB-lite"/>
    </source>
</evidence>
<evidence type="ECO:0000313" key="2">
    <source>
        <dbReference type="EMBL" id="KAG5643078.1"/>
    </source>
</evidence>
<feature type="compositionally biased region" description="Basic and acidic residues" evidence="1">
    <location>
        <begin position="9"/>
        <end position="28"/>
    </location>
</feature>